<reference evidence="1 2" key="2">
    <citation type="submission" date="2018-09" db="EMBL/GenBank/DDBJ databases">
        <title>Genome of Sphaerochaeta halotolerans strain 4-11.</title>
        <authorList>
            <person name="Nazina T.N."/>
            <person name="Sokolova D.S."/>
        </authorList>
    </citation>
    <scope>NUCLEOTIDE SEQUENCE [LARGE SCALE GENOMIC DNA]</scope>
    <source>
        <strain evidence="1 2">4-11</strain>
    </source>
</reference>
<evidence type="ECO:0000313" key="1">
    <source>
        <dbReference type="EMBL" id="RFU95107.1"/>
    </source>
</evidence>
<proteinExistence type="predicted"/>
<comment type="caution">
    <text evidence="1">The sequence shown here is derived from an EMBL/GenBank/DDBJ whole genome shotgun (WGS) entry which is preliminary data.</text>
</comment>
<dbReference type="RefSeq" id="WP_117329916.1">
    <property type="nucleotide sequence ID" value="NZ_QUWK01000005.1"/>
</dbReference>
<accession>A0A372MH37</accession>
<keyword evidence="2" id="KW-1185">Reference proteome</keyword>
<protein>
    <submittedName>
        <fullName evidence="1">Uncharacterized protein</fullName>
    </submittedName>
</protein>
<name>A0A372MH37_9SPIR</name>
<gene>
    <name evidence="1" type="ORF">DYP60_05630</name>
</gene>
<dbReference type="InterPro" id="IPR011204">
    <property type="entry name" value="Virulence_RhuM-like"/>
</dbReference>
<dbReference type="Pfam" id="PF13310">
    <property type="entry name" value="Virulence_RhuM"/>
    <property type="match status" value="1"/>
</dbReference>
<reference evidence="2" key="1">
    <citation type="submission" date="2018-08" db="EMBL/GenBank/DDBJ databases">
        <authorList>
            <person name="Grouzdev D.S."/>
            <person name="Krutkina M.S."/>
        </authorList>
    </citation>
    <scope>NUCLEOTIDE SEQUENCE [LARGE SCALE GENOMIC DNA]</scope>
    <source>
        <strain evidence="2">4-11</strain>
    </source>
</reference>
<dbReference type="AlphaFoldDB" id="A0A372MH37"/>
<dbReference type="EMBL" id="QUWK01000005">
    <property type="protein sequence ID" value="RFU95107.1"/>
    <property type="molecule type" value="Genomic_DNA"/>
</dbReference>
<organism evidence="1 2">
    <name type="scientific">Sphaerochaeta halotolerans</name>
    <dbReference type="NCBI Taxonomy" id="2293840"/>
    <lineage>
        <taxon>Bacteria</taxon>
        <taxon>Pseudomonadati</taxon>
        <taxon>Spirochaetota</taxon>
        <taxon>Spirochaetia</taxon>
        <taxon>Spirochaetales</taxon>
        <taxon>Sphaerochaetaceae</taxon>
        <taxon>Sphaerochaeta</taxon>
    </lineage>
</organism>
<dbReference type="Proteomes" id="UP000264002">
    <property type="component" value="Unassembled WGS sequence"/>
</dbReference>
<sequence length="57" mass="6514">MRYLRTVATDGKTYNDPSIAMGFKVNSERAVSLRAWKANILANFSMKGYVLDKERLD</sequence>
<evidence type="ECO:0000313" key="2">
    <source>
        <dbReference type="Proteomes" id="UP000264002"/>
    </source>
</evidence>